<sequence length="89" mass="10016">MAKGKRGKTVICFLSLIYSFLFLLMLMSFPSAIMECGLGWVNVDSELWECMHALTALIVGSDHFGRGFLCLFARRAHRLKLEFGPCVGR</sequence>
<gene>
    <name evidence="2" type="ORF">SERLADRAFT_458157</name>
</gene>
<name>F8NJE9_SERL9</name>
<dbReference type="KEGG" id="sla:SERLADRAFT_458157"/>
<keyword evidence="1" id="KW-0812">Transmembrane</keyword>
<dbReference type="EMBL" id="GL945429">
    <property type="protein sequence ID" value="EGO29847.1"/>
    <property type="molecule type" value="Genomic_DNA"/>
</dbReference>
<dbReference type="Proteomes" id="UP000008064">
    <property type="component" value="Unassembled WGS sequence"/>
</dbReference>
<dbReference type="GeneID" id="18817661"/>
<accession>F8NJE9</accession>
<evidence type="ECO:0000256" key="1">
    <source>
        <dbReference type="SAM" id="Phobius"/>
    </source>
</evidence>
<dbReference type="HOGENOM" id="CLU_2456148_0_0_1"/>
<proteinExistence type="predicted"/>
<feature type="transmembrane region" description="Helical" evidence="1">
    <location>
        <begin position="12"/>
        <end position="33"/>
    </location>
</feature>
<reference evidence="2" key="1">
    <citation type="submission" date="2011-04" db="EMBL/GenBank/DDBJ databases">
        <title>Evolution of plant cell wall degrading machinery underlies the functional diversity of forest fungi.</title>
        <authorList>
            <consortium name="US DOE Joint Genome Institute (JGI-PGF)"/>
            <person name="Eastwood D.C."/>
            <person name="Floudas D."/>
            <person name="Binder M."/>
            <person name="Majcherczyk A."/>
            <person name="Schneider P."/>
            <person name="Aerts A."/>
            <person name="Asiegbu F.O."/>
            <person name="Baker S.E."/>
            <person name="Barry K."/>
            <person name="Bendiksby M."/>
            <person name="Blumentritt M."/>
            <person name="Coutinho P.M."/>
            <person name="Cullen D."/>
            <person name="Cullen D."/>
            <person name="Gathman A."/>
            <person name="Goodell B."/>
            <person name="Henrissat B."/>
            <person name="Ihrmark K."/>
            <person name="Kauserud H."/>
            <person name="Kohler A."/>
            <person name="LaButti K."/>
            <person name="Lapidus A."/>
            <person name="Lavin J.L."/>
            <person name="Lee Y.-H."/>
            <person name="Lindquist E."/>
            <person name="Lilly W."/>
            <person name="Lucas S."/>
            <person name="Morin E."/>
            <person name="Murat C."/>
            <person name="Oguiza J.A."/>
            <person name="Park J."/>
            <person name="Pisabarro A.G."/>
            <person name="Riley R."/>
            <person name="Rosling A."/>
            <person name="Salamov A."/>
            <person name="Schmidt O."/>
            <person name="Schmutz J."/>
            <person name="Skrede I."/>
            <person name="Stenlid J."/>
            <person name="Wiebenga A."/>
            <person name="Xie X."/>
            <person name="Kues U."/>
            <person name="Hibbett D.S."/>
            <person name="Hoffmeister D."/>
            <person name="Hogberg N."/>
            <person name="Martin F."/>
            <person name="Grigoriev I.V."/>
            <person name="Watkinson S.C."/>
        </authorList>
    </citation>
    <scope>NUCLEOTIDE SEQUENCE</scope>
    <source>
        <strain evidence="2">S7.9</strain>
    </source>
</reference>
<keyword evidence="1" id="KW-1133">Transmembrane helix</keyword>
<dbReference type="RefSeq" id="XP_007314089.1">
    <property type="nucleotide sequence ID" value="XM_007314027.1"/>
</dbReference>
<organism>
    <name type="scientific">Serpula lacrymans var. lacrymans (strain S7.9)</name>
    <name type="common">Dry rot fungus</name>
    <dbReference type="NCBI Taxonomy" id="578457"/>
    <lineage>
        <taxon>Eukaryota</taxon>
        <taxon>Fungi</taxon>
        <taxon>Dikarya</taxon>
        <taxon>Basidiomycota</taxon>
        <taxon>Agaricomycotina</taxon>
        <taxon>Agaricomycetes</taxon>
        <taxon>Agaricomycetidae</taxon>
        <taxon>Boletales</taxon>
        <taxon>Coniophorineae</taxon>
        <taxon>Serpulaceae</taxon>
        <taxon>Serpula</taxon>
    </lineage>
</organism>
<protein>
    <submittedName>
        <fullName evidence="2">Uncharacterized protein</fullName>
    </submittedName>
</protein>
<keyword evidence="1" id="KW-0472">Membrane</keyword>
<dbReference type="AlphaFoldDB" id="F8NJE9"/>
<evidence type="ECO:0000313" key="2">
    <source>
        <dbReference type="EMBL" id="EGO29847.1"/>
    </source>
</evidence>